<dbReference type="GeneID" id="301681053"/>
<evidence type="ECO:0000313" key="2">
    <source>
        <dbReference type="Proteomes" id="UP000326169"/>
    </source>
</evidence>
<proteinExistence type="predicted"/>
<sequence length="147" mass="16771">MAIDKDLFSVNNFQSTIRGYCNRIGWGIAELNSNKAVLRFGMDSGTTQTVFIIRYETTLEFSCPTGLKFSSFDAIPHQLSSYMLKENSKYKIGFWCIEELSNRQVFSIMHNAEMSLIDINYFLSIVKTLVQKCENLEQAAEQGLRGI</sequence>
<keyword evidence="2" id="KW-1185">Reference proteome</keyword>
<name>A0A5M3SYH8_LIMPL</name>
<reference evidence="1 2" key="1">
    <citation type="journal article" date="2019" name="J Genomics">
        <title>The Draft Genome of a Hydrogen-producing Cyanobacterium, Arthrospira platensis NIES-46.</title>
        <authorList>
            <person name="Suzuki S."/>
            <person name="Yamaguchi H."/>
            <person name="Kawachi M."/>
        </authorList>
    </citation>
    <scope>NUCLEOTIDE SEQUENCE [LARGE SCALE GENOMIC DNA]</scope>
    <source>
        <strain evidence="1 2">NIES-46</strain>
    </source>
</reference>
<comment type="caution">
    <text evidence="1">The sequence shown here is derived from an EMBL/GenBank/DDBJ whole genome shotgun (WGS) entry which is preliminary data.</text>
</comment>
<evidence type="ECO:0000313" key="1">
    <source>
        <dbReference type="EMBL" id="GCE92034.1"/>
    </source>
</evidence>
<gene>
    <name evidence="1" type="ORF">NIES46_00690</name>
</gene>
<dbReference type="RefSeq" id="WP_006619566.1">
    <property type="nucleotide sequence ID" value="NZ_BIMW01000001.1"/>
</dbReference>
<dbReference type="Proteomes" id="UP000326169">
    <property type="component" value="Unassembled WGS sequence"/>
</dbReference>
<dbReference type="EMBL" id="BIMW01000001">
    <property type="protein sequence ID" value="GCE92034.1"/>
    <property type="molecule type" value="Genomic_DNA"/>
</dbReference>
<protein>
    <submittedName>
        <fullName evidence="1">Uncharacterized protein</fullName>
    </submittedName>
</protein>
<organism evidence="1 2">
    <name type="scientific">Limnospira platensis NIES-46</name>
    <dbReference type="NCBI Taxonomy" id="1236695"/>
    <lineage>
        <taxon>Bacteria</taxon>
        <taxon>Bacillati</taxon>
        <taxon>Cyanobacteriota</taxon>
        <taxon>Cyanophyceae</taxon>
        <taxon>Oscillatoriophycideae</taxon>
        <taxon>Oscillatoriales</taxon>
        <taxon>Sirenicapillariaceae</taxon>
        <taxon>Limnospira</taxon>
    </lineage>
</organism>
<accession>A0A5M3SYH8</accession>